<keyword evidence="6" id="KW-1185">Reference proteome</keyword>
<evidence type="ECO:0000256" key="3">
    <source>
        <dbReference type="ARBA" id="ARBA00023163"/>
    </source>
</evidence>
<dbReference type="PANTHER" id="PTHR44688:SF16">
    <property type="entry name" value="DNA-BINDING TRANSCRIPTIONAL ACTIVATOR DEVR_DOSR"/>
    <property type="match status" value="1"/>
</dbReference>
<dbReference type="PROSITE" id="PS50043">
    <property type="entry name" value="HTH_LUXR_2"/>
    <property type="match status" value="1"/>
</dbReference>
<dbReference type="SUPFAM" id="SSF46894">
    <property type="entry name" value="C-terminal effector domain of the bipartite response regulators"/>
    <property type="match status" value="1"/>
</dbReference>
<dbReference type="AlphaFoldDB" id="A0A4R6JNT8"/>
<dbReference type="CDD" id="cd06170">
    <property type="entry name" value="LuxR_C_like"/>
    <property type="match status" value="1"/>
</dbReference>
<gene>
    <name evidence="5" type="ORF">C8E87_0636</name>
</gene>
<dbReference type="PANTHER" id="PTHR44688">
    <property type="entry name" value="DNA-BINDING TRANSCRIPTIONAL ACTIVATOR DEVR_DOSR"/>
    <property type="match status" value="1"/>
</dbReference>
<keyword evidence="3" id="KW-0804">Transcription</keyword>
<evidence type="ECO:0000313" key="5">
    <source>
        <dbReference type="EMBL" id="TDO37041.1"/>
    </source>
</evidence>
<protein>
    <submittedName>
        <fullName evidence="5">DNA-binding NarL/FixJ family response regulator</fullName>
    </submittedName>
</protein>
<dbReference type="GO" id="GO:0006355">
    <property type="term" value="P:regulation of DNA-templated transcription"/>
    <property type="evidence" value="ECO:0007669"/>
    <property type="project" value="InterPro"/>
</dbReference>
<dbReference type="EMBL" id="SNWR01000001">
    <property type="protein sequence ID" value="TDO37041.1"/>
    <property type="molecule type" value="Genomic_DNA"/>
</dbReference>
<dbReference type="Gene3D" id="3.40.50.2300">
    <property type="match status" value="1"/>
</dbReference>
<organism evidence="5 6">
    <name type="scientific">Paractinoplanes brasiliensis</name>
    <dbReference type="NCBI Taxonomy" id="52695"/>
    <lineage>
        <taxon>Bacteria</taxon>
        <taxon>Bacillati</taxon>
        <taxon>Actinomycetota</taxon>
        <taxon>Actinomycetes</taxon>
        <taxon>Micromonosporales</taxon>
        <taxon>Micromonosporaceae</taxon>
        <taxon>Paractinoplanes</taxon>
    </lineage>
</organism>
<name>A0A4R6JNT8_9ACTN</name>
<evidence type="ECO:0000313" key="6">
    <source>
        <dbReference type="Proteomes" id="UP000294901"/>
    </source>
</evidence>
<dbReference type="PRINTS" id="PR00038">
    <property type="entry name" value="HTHLUXR"/>
</dbReference>
<evidence type="ECO:0000259" key="4">
    <source>
        <dbReference type="PROSITE" id="PS50043"/>
    </source>
</evidence>
<accession>A0A4R6JNT8</accession>
<dbReference type="Pfam" id="PF00196">
    <property type="entry name" value="GerE"/>
    <property type="match status" value="1"/>
</dbReference>
<dbReference type="GO" id="GO:0003677">
    <property type="term" value="F:DNA binding"/>
    <property type="evidence" value="ECO:0007669"/>
    <property type="project" value="UniProtKB-KW"/>
</dbReference>
<dbReference type="InterPro" id="IPR016032">
    <property type="entry name" value="Sig_transdc_resp-reg_C-effctor"/>
</dbReference>
<comment type="caution">
    <text evidence="5">The sequence shown here is derived from an EMBL/GenBank/DDBJ whole genome shotgun (WGS) entry which is preliminary data.</text>
</comment>
<dbReference type="SMART" id="SM00421">
    <property type="entry name" value="HTH_LUXR"/>
    <property type="match status" value="1"/>
</dbReference>
<proteinExistence type="predicted"/>
<dbReference type="InterPro" id="IPR000792">
    <property type="entry name" value="Tscrpt_reg_LuxR_C"/>
</dbReference>
<evidence type="ECO:0000256" key="2">
    <source>
        <dbReference type="ARBA" id="ARBA00023125"/>
    </source>
</evidence>
<dbReference type="RefSeq" id="WP_203720942.1">
    <property type="nucleotide sequence ID" value="NZ_BOMD01000100.1"/>
</dbReference>
<keyword evidence="1" id="KW-0805">Transcription regulation</keyword>
<dbReference type="Proteomes" id="UP000294901">
    <property type="component" value="Unassembled WGS sequence"/>
</dbReference>
<keyword evidence="2 5" id="KW-0238">DNA-binding</keyword>
<evidence type="ECO:0000256" key="1">
    <source>
        <dbReference type="ARBA" id="ARBA00023015"/>
    </source>
</evidence>
<sequence>MAMVRVQVRTADALAAEGLSSYLRQHPDITVLTDDVAEVPDVLLVETDRLTFGIISMLRHFTATVDRPVVLVVSEIDESQLMVLVENRVAAIIPRAAVGRERLVHSVLAAADGGGVMPARLMGELLHHFRRMQREVLQPNGLTLSGLTAREVEVLRLMADGLDTNEIAEKMRYSVRTVKTIIYGVMDRYQLRNRSHVVAYAVRAGVI</sequence>
<feature type="domain" description="HTH luxR-type" evidence="4">
    <location>
        <begin position="140"/>
        <end position="205"/>
    </location>
</feature>
<reference evidence="5 6" key="1">
    <citation type="submission" date="2019-03" db="EMBL/GenBank/DDBJ databases">
        <title>Sequencing the genomes of 1000 actinobacteria strains.</title>
        <authorList>
            <person name="Klenk H.-P."/>
        </authorList>
    </citation>
    <scope>NUCLEOTIDE SEQUENCE [LARGE SCALE GENOMIC DNA]</scope>
    <source>
        <strain evidence="5 6">DSM 43805</strain>
    </source>
</reference>